<sequence>MTDQSDALIDTAIERMRQDMAREPRAVAASYDAASGRISVDLANGCMFAFPPRLAPGLEQASAEQLAAVQIEQFGFRLTWPTLRVTVSLPDLMAARFGTTAHLARRAGQATSPAKASAARANGSKGGRPRRPTS</sequence>
<evidence type="ECO:0000256" key="1">
    <source>
        <dbReference type="SAM" id="MobiDB-lite"/>
    </source>
</evidence>
<feature type="region of interest" description="Disordered" evidence="1">
    <location>
        <begin position="103"/>
        <end position="134"/>
    </location>
</feature>
<name>A0ABW0P1V9_9HYPH</name>
<gene>
    <name evidence="2" type="ORF">ACFPN9_08815</name>
</gene>
<organism evidence="2 3">
    <name type="scientific">Bosea massiliensis</name>
    <dbReference type="NCBI Taxonomy" id="151419"/>
    <lineage>
        <taxon>Bacteria</taxon>
        <taxon>Pseudomonadati</taxon>
        <taxon>Pseudomonadota</taxon>
        <taxon>Alphaproteobacteria</taxon>
        <taxon>Hyphomicrobiales</taxon>
        <taxon>Boseaceae</taxon>
        <taxon>Bosea</taxon>
    </lineage>
</organism>
<evidence type="ECO:0000313" key="2">
    <source>
        <dbReference type="EMBL" id="MFC5505357.1"/>
    </source>
</evidence>
<dbReference type="Gene3D" id="3.30.2020.40">
    <property type="entry name" value="Uncharacterised protein PF10387, DUF2442"/>
    <property type="match status" value="1"/>
</dbReference>
<dbReference type="RefSeq" id="WP_377816458.1">
    <property type="nucleotide sequence ID" value="NZ_JBHSLU010000017.1"/>
</dbReference>
<proteinExistence type="predicted"/>
<dbReference type="Proteomes" id="UP001596060">
    <property type="component" value="Unassembled WGS sequence"/>
</dbReference>
<dbReference type="EMBL" id="JBHSLU010000017">
    <property type="protein sequence ID" value="MFC5505357.1"/>
    <property type="molecule type" value="Genomic_DNA"/>
</dbReference>
<feature type="compositionally biased region" description="Low complexity" evidence="1">
    <location>
        <begin position="107"/>
        <end position="123"/>
    </location>
</feature>
<dbReference type="InterPro" id="IPR018841">
    <property type="entry name" value="DUF2442"/>
</dbReference>
<accession>A0ABW0P1V9</accession>
<protein>
    <submittedName>
        <fullName evidence="2">DUF2442 domain-containing protein</fullName>
    </submittedName>
</protein>
<evidence type="ECO:0000313" key="3">
    <source>
        <dbReference type="Proteomes" id="UP001596060"/>
    </source>
</evidence>
<keyword evidence="3" id="KW-1185">Reference proteome</keyword>
<dbReference type="Pfam" id="PF10387">
    <property type="entry name" value="DUF2442"/>
    <property type="match status" value="1"/>
</dbReference>
<comment type="caution">
    <text evidence="2">The sequence shown here is derived from an EMBL/GenBank/DDBJ whole genome shotgun (WGS) entry which is preliminary data.</text>
</comment>
<reference evidence="3" key="1">
    <citation type="journal article" date="2019" name="Int. J. Syst. Evol. Microbiol.">
        <title>The Global Catalogue of Microorganisms (GCM) 10K type strain sequencing project: providing services to taxonomists for standard genome sequencing and annotation.</title>
        <authorList>
            <consortium name="The Broad Institute Genomics Platform"/>
            <consortium name="The Broad Institute Genome Sequencing Center for Infectious Disease"/>
            <person name="Wu L."/>
            <person name="Ma J."/>
        </authorList>
    </citation>
    <scope>NUCLEOTIDE SEQUENCE [LARGE SCALE GENOMIC DNA]</scope>
    <source>
        <strain evidence="3">CCUG 43117</strain>
    </source>
</reference>